<sequence>MNIVDTFLTGLSAALSPESREELSLASGASTQQIAALSAAYPNCPSSLLGLVSRINGTYWQAYGDSTVSVLMLGSDVDGGEYPYYLLSIEQMLVESASALAAESIAQVYEGPILARSGLLGSHIDPSVPMGRRLCFAHCMNNGGTSILYIDFDPAPGGTVGQIVRFLHDPDNYAVIANSFDAYLQQLIEGNYRYVLDLE</sequence>
<comment type="caution">
    <text evidence="2">The sequence shown here is derived from an EMBL/GenBank/DDBJ whole genome shotgun (WGS) entry which is preliminary data.</text>
</comment>
<dbReference type="Proteomes" id="UP001549184">
    <property type="component" value="Unassembled WGS sequence"/>
</dbReference>
<keyword evidence="3" id="KW-1185">Reference proteome</keyword>
<dbReference type="Pfam" id="PF09346">
    <property type="entry name" value="SMI1_KNR4"/>
    <property type="match status" value="1"/>
</dbReference>
<evidence type="ECO:0000259" key="1">
    <source>
        <dbReference type="Pfam" id="PF09346"/>
    </source>
</evidence>
<feature type="domain" description="Knr4/Smi1-like" evidence="1">
    <location>
        <begin position="28"/>
        <end position="186"/>
    </location>
</feature>
<dbReference type="EMBL" id="JBEPMU010000004">
    <property type="protein sequence ID" value="MET3652992.1"/>
    <property type="molecule type" value="Genomic_DNA"/>
</dbReference>
<reference evidence="2 3" key="1">
    <citation type="submission" date="2024-06" db="EMBL/GenBank/DDBJ databases">
        <title>Sorghum-associated microbial communities from plants grown in Nebraska, USA.</title>
        <authorList>
            <person name="Schachtman D."/>
        </authorList>
    </citation>
    <scope>NUCLEOTIDE SEQUENCE [LARGE SCALE GENOMIC DNA]</scope>
    <source>
        <strain evidence="2 3">1073</strain>
    </source>
</reference>
<name>A0ABV2JVX1_9GAMM</name>
<dbReference type="InterPro" id="IPR037883">
    <property type="entry name" value="Knr4/Smi1-like_sf"/>
</dbReference>
<organism evidence="2 3">
    <name type="scientific">Dyella japonica</name>
    <dbReference type="NCBI Taxonomy" id="231455"/>
    <lineage>
        <taxon>Bacteria</taxon>
        <taxon>Pseudomonadati</taxon>
        <taxon>Pseudomonadota</taxon>
        <taxon>Gammaproteobacteria</taxon>
        <taxon>Lysobacterales</taxon>
        <taxon>Rhodanobacteraceae</taxon>
        <taxon>Dyella</taxon>
    </lineage>
</organism>
<dbReference type="InterPro" id="IPR018958">
    <property type="entry name" value="Knr4/Smi1-like_dom"/>
</dbReference>
<evidence type="ECO:0000313" key="3">
    <source>
        <dbReference type="Proteomes" id="UP001549184"/>
    </source>
</evidence>
<dbReference type="SUPFAM" id="SSF160631">
    <property type="entry name" value="SMI1/KNR4-like"/>
    <property type="match status" value="1"/>
</dbReference>
<gene>
    <name evidence="2" type="ORF">ABIC75_002728</name>
</gene>
<protein>
    <recommendedName>
        <fullName evidence="1">Knr4/Smi1-like domain-containing protein</fullName>
    </recommendedName>
</protein>
<dbReference type="RefSeq" id="WP_354014397.1">
    <property type="nucleotide sequence ID" value="NZ_JBEPMU010000004.1"/>
</dbReference>
<evidence type="ECO:0000313" key="2">
    <source>
        <dbReference type="EMBL" id="MET3652992.1"/>
    </source>
</evidence>
<proteinExistence type="predicted"/>
<accession>A0ABV2JVX1</accession>